<dbReference type="GO" id="GO:0003995">
    <property type="term" value="F:acyl-CoA dehydrogenase activity"/>
    <property type="evidence" value="ECO:0007669"/>
    <property type="project" value="TreeGrafter"/>
</dbReference>
<evidence type="ECO:0000259" key="7">
    <source>
        <dbReference type="Pfam" id="PF00441"/>
    </source>
</evidence>
<evidence type="ECO:0000259" key="8">
    <source>
        <dbReference type="Pfam" id="PF02770"/>
    </source>
</evidence>
<gene>
    <name evidence="10" type="ORF">ETSY1_23945</name>
</gene>
<dbReference type="InterPro" id="IPR013786">
    <property type="entry name" value="AcylCoA_DH/ox_N"/>
</dbReference>
<evidence type="ECO:0000256" key="3">
    <source>
        <dbReference type="ARBA" id="ARBA00022630"/>
    </source>
</evidence>
<dbReference type="PANTHER" id="PTHR43884">
    <property type="entry name" value="ACYL-COA DEHYDROGENASE"/>
    <property type="match status" value="1"/>
</dbReference>
<evidence type="ECO:0000313" key="10">
    <source>
        <dbReference type="EMBL" id="ETW97104.1"/>
    </source>
</evidence>
<evidence type="ECO:0000256" key="5">
    <source>
        <dbReference type="ARBA" id="ARBA00023002"/>
    </source>
</evidence>
<accession>W4LGS0</accession>
<dbReference type="Pfam" id="PF02770">
    <property type="entry name" value="Acyl-CoA_dh_M"/>
    <property type="match status" value="1"/>
</dbReference>
<dbReference type="InterPro" id="IPR009075">
    <property type="entry name" value="AcylCo_DH/oxidase_C"/>
</dbReference>
<feature type="domain" description="Acyl-CoA dehydrogenase/oxidase N-terminal" evidence="9">
    <location>
        <begin position="2"/>
        <end position="76"/>
    </location>
</feature>
<evidence type="ECO:0000256" key="2">
    <source>
        <dbReference type="ARBA" id="ARBA00009347"/>
    </source>
</evidence>
<sequence length="336" mass="35938">VYRQMAELGWTAMPFTEADGGLDMGLAGTILVTEAMGRALAPEPLIPSIVLAGRALAKGGSDDLKQVWLGPAIEGEKVLALAYQERGARYNLHHCKTHATHRDEGYVLNGEKVMVAAGPLADAFVVVARTQGAETEADGLTMFLIPADTPGLHVIRQWLVDSSSAAMISLSGVRVGTDAVIGNPDEALPLLEEVIDGGTVALCGEMLGGMCEAFDRTMSYLKERKQFDAVLGSFQALKHRAAYMFIETELARSATMAAARAVDAGEANAKALVSVAKARCSDAYVKIANEAVQMHGGIGMTDEHEIGFFLKRARVAEMTFGDAAYHRNRYATLNSY</sequence>
<dbReference type="EMBL" id="AZHW01000701">
    <property type="protein sequence ID" value="ETW97104.1"/>
    <property type="molecule type" value="Genomic_DNA"/>
</dbReference>
<evidence type="ECO:0008006" key="12">
    <source>
        <dbReference type="Google" id="ProtNLM"/>
    </source>
</evidence>
<dbReference type="Pfam" id="PF02771">
    <property type="entry name" value="Acyl-CoA_dh_N"/>
    <property type="match status" value="1"/>
</dbReference>
<feature type="non-terminal residue" evidence="10">
    <location>
        <position position="1"/>
    </location>
</feature>
<evidence type="ECO:0000256" key="6">
    <source>
        <dbReference type="RuleBase" id="RU362125"/>
    </source>
</evidence>
<evidence type="ECO:0000256" key="4">
    <source>
        <dbReference type="ARBA" id="ARBA00022827"/>
    </source>
</evidence>
<protein>
    <recommendedName>
        <fullName evidence="12">Acyl-CoA dehydrogenase</fullName>
    </recommendedName>
</protein>
<dbReference type="InterPro" id="IPR036250">
    <property type="entry name" value="AcylCo_DH-like_C"/>
</dbReference>
<dbReference type="InterPro" id="IPR037069">
    <property type="entry name" value="AcylCoA_DH/ox_N_sf"/>
</dbReference>
<reference evidence="10 11" key="1">
    <citation type="journal article" date="2014" name="Nature">
        <title>An environmental bacterial taxon with a large and distinct metabolic repertoire.</title>
        <authorList>
            <person name="Wilson M.C."/>
            <person name="Mori T."/>
            <person name="Ruckert C."/>
            <person name="Uria A.R."/>
            <person name="Helf M.J."/>
            <person name="Takada K."/>
            <person name="Gernert C."/>
            <person name="Steffens U.A."/>
            <person name="Heycke N."/>
            <person name="Schmitt S."/>
            <person name="Rinke C."/>
            <person name="Helfrich E.J."/>
            <person name="Brachmann A.O."/>
            <person name="Gurgui C."/>
            <person name="Wakimoto T."/>
            <person name="Kracht M."/>
            <person name="Crusemann M."/>
            <person name="Hentschel U."/>
            <person name="Abe I."/>
            <person name="Matsunaga S."/>
            <person name="Kalinowski J."/>
            <person name="Takeyama H."/>
            <person name="Piel J."/>
        </authorList>
    </citation>
    <scope>NUCLEOTIDE SEQUENCE [LARGE SCALE GENOMIC DNA]</scope>
    <source>
        <strain evidence="11">TSY1</strain>
    </source>
</reference>
<comment type="caution">
    <text evidence="10">The sequence shown here is derived from an EMBL/GenBank/DDBJ whole genome shotgun (WGS) entry which is preliminary data.</text>
</comment>
<dbReference type="PATRIC" id="fig|1429438.4.peg.4600"/>
<evidence type="ECO:0000313" key="11">
    <source>
        <dbReference type="Proteomes" id="UP000019141"/>
    </source>
</evidence>
<keyword evidence="3 6" id="KW-0285">Flavoprotein</keyword>
<dbReference type="HOGENOM" id="CLU_825148_0_0_7"/>
<dbReference type="InterPro" id="IPR046373">
    <property type="entry name" value="Acyl-CoA_Oxase/DH_mid-dom_sf"/>
</dbReference>
<dbReference type="Proteomes" id="UP000019141">
    <property type="component" value="Unassembled WGS sequence"/>
</dbReference>
<dbReference type="CDD" id="cd00567">
    <property type="entry name" value="ACAD"/>
    <property type="match status" value="1"/>
</dbReference>
<name>W4LGS0_ENTF1</name>
<keyword evidence="4 6" id="KW-0274">FAD</keyword>
<comment type="cofactor">
    <cofactor evidence="1 6">
        <name>FAD</name>
        <dbReference type="ChEBI" id="CHEBI:57692"/>
    </cofactor>
</comment>
<dbReference type="AlphaFoldDB" id="W4LGS0"/>
<evidence type="ECO:0000259" key="9">
    <source>
        <dbReference type="Pfam" id="PF02771"/>
    </source>
</evidence>
<dbReference type="GO" id="GO:0050660">
    <property type="term" value="F:flavin adenine dinucleotide binding"/>
    <property type="evidence" value="ECO:0007669"/>
    <property type="project" value="InterPro"/>
</dbReference>
<comment type="similarity">
    <text evidence="2 6">Belongs to the acyl-CoA dehydrogenase family.</text>
</comment>
<feature type="domain" description="Acyl-CoA dehydrogenase/oxidase C-terminal" evidence="7">
    <location>
        <begin position="195"/>
        <end position="330"/>
    </location>
</feature>
<keyword evidence="11" id="KW-1185">Reference proteome</keyword>
<proteinExistence type="inferred from homology"/>
<organism evidence="10 11">
    <name type="scientific">Entotheonella factor</name>
    <dbReference type="NCBI Taxonomy" id="1429438"/>
    <lineage>
        <taxon>Bacteria</taxon>
        <taxon>Pseudomonadati</taxon>
        <taxon>Nitrospinota/Tectimicrobiota group</taxon>
        <taxon>Candidatus Tectimicrobiota</taxon>
        <taxon>Candidatus Entotheonellia</taxon>
        <taxon>Candidatus Entotheonellales</taxon>
        <taxon>Candidatus Entotheonellaceae</taxon>
        <taxon>Candidatus Entotheonella</taxon>
    </lineage>
</organism>
<dbReference type="PANTHER" id="PTHR43884:SF20">
    <property type="entry name" value="ACYL-COA DEHYDROGENASE FADE28"/>
    <property type="match status" value="1"/>
</dbReference>
<dbReference type="Gene3D" id="1.20.140.10">
    <property type="entry name" value="Butyryl-CoA Dehydrogenase, subunit A, domain 3"/>
    <property type="match status" value="1"/>
</dbReference>
<dbReference type="InterPro" id="IPR006091">
    <property type="entry name" value="Acyl-CoA_Oxase/DH_mid-dom"/>
</dbReference>
<dbReference type="SUPFAM" id="SSF56645">
    <property type="entry name" value="Acyl-CoA dehydrogenase NM domain-like"/>
    <property type="match status" value="1"/>
</dbReference>
<dbReference type="SUPFAM" id="SSF47203">
    <property type="entry name" value="Acyl-CoA dehydrogenase C-terminal domain-like"/>
    <property type="match status" value="1"/>
</dbReference>
<feature type="domain" description="Acyl-CoA oxidase/dehydrogenase middle" evidence="8">
    <location>
        <begin position="80"/>
        <end position="158"/>
    </location>
</feature>
<keyword evidence="5 6" id="KW-0560">Oxidoreductase</keyword>
<dbReference type="Pfam" id="PF00441">
    <property type="entry name" value="Acyl-CoA_dh_1"/>
    <property type="match status" value="1"/>
</dbReference>
<dbReference type="InterPro" id="IPR009100">
    <property type="entry name" value="AcylCoA_DH/oxidase_NM_dom_sf"/>
</dbReference>
<dbReference type="Gene3D" id="1.10.540.10">
    <property type="entry name" value="Acyl-CoA dehydrogenase/oxidase, N-terminal domain"/>
    <property type="match status" value="1"/>
</dbReference>
<evidence type="ECO:0000256" key="1">
    <source>
        <dbReference type="ARBA" id="ARBA00001974"/>
    </source>
</evidence>
<dbReference type="Gene3D" id="2.40.110.10">
    <property type="entry name" value="Butyryl-CoA Dehydrogenase, subunit A, domain 2"/>
    <property type="match status" value="1"/>
</dbReference>